<sequence>MDKEVELNRTKTIQQQKQQKRRAKEQKNNMNEYKEKIIKHKEALEMVLKQGKEIEQKSNGKNPNLDGKTFFHEHNVVLIQVPEAPNEEDLKILQEQFPGEKVRTKEIIEQYVVQDNKEYLVKLQYNQREYTDFNTKKGIPILEERGSLNDTLNYDKLDEINRKAKQELISKLALEIANSSQVIGQEIEVDKKSLTVTELLTNKPLFFLLETDTKNMKCARCFQPLKEEVFNHLKAVVEDVKKELIHWGLISSNLKKLE</sequence>
<comment type="caution">
    <text evidence="1">The sequence shown here is derived from an EMBL/GenBank/DDBJ whole genome shotgun (WGS) entry which is preliminary data.</text>
</comment>
<proteinExistence type="predicted"/>
<protein>
    <submittedName>
        <fullName evidence="1">7688_t:CDS:1</fullName>
    </submittedName>
</protein>
<dbReference type="Proteomes" id="UP000789860">
    <property type="component" value="Unassembled WGS sequence"/>
</dbReference>
<feature type="non-terminal residue" evidence="1">
    <location>
        <position position="258"/>
    </location>
</feature>
<dbReference type="EMBL" id="CAJVPM010009247">
    <property type="protein sequence ID" value="CAG8562368.1"/>
    <property type="molecule type" value="Genomic_DNA"/>
</dbReference>
<accession>A0ACA9M0A1</accession>
<keyword evidence="2" id="KW-1185">Reference proteome</keyword>
<gene>
    <name evidence="1" type="ORF">SCALOS_LOCUS5553</name>
</gene>
<name>A0ACA9M0A1_9GLOM</name>
<evidence type="ECO:0000313" key="1">
    <source>
        <dbReference type="EMBL" id="CAG8562368.1"/>
    </source>
</evidence>
<organism evidence="1 2">
    <name type="scientific">Scutellospora calospora</name>
    <dbReference type="NCBI Taxonomy" id="85575"/>
    <lineage>
        <taxon>Eukaryota</taxon>
        <taxon>Fungi</taxon>
        <taxon>Fungi incertae sedis</taxon>
        <taxon>Mucoromycota</taxon>
        <taxon>Glomeromycotina</taxon>
        <taxon>Glomeromycetes</taxon>
        <taxon>Diversisporales</taxon>
        <taxon>Gigasporaceae</taxon>
        <taxon>Scutellospora</taxon>
    </lineage>
</organism>
<evidence type="ECO:0000313" key="2">
    <source>
        <dbReference type="Proteomes" id="UP000789860"/>
    </source>
</evidence>
<reference evidence="1" key="1">
    <citation type="submission" date="2021-06" db="EMBL/GenBank/DDBJ databases">
        <authorList>
            <person name="Kallberg Y."/>
            <person name="Tangrot J."/>
            <person name="Rosling A."/>
        </authorList>
    </citation>
    <scope>NUCLEOTIDE SEQUENCE</scope>
    <source>
        <strain evidence="1">AU212A</strain>
    </source>
</reference>